<dbReference type="Pfam" id="PF16363">
    <property type="entry name" value="GDP_Man_Dehyd"/>
    <property type="match status" value="1"/>
</dbReference>
<accession>A0A6C0J4U3</accession>
<organism evidence="6">
    <name type="scientific">viral metagenome</name>
    <dbReference type="NCBI Taxonomy" id="1070528"/>
    <lineage>
        <taxon>unclassified sequences</taxon>
        <taxon>metagenomes</taxon>
        <taxon>organismal metagenomes</taxon>
    </lineage>
</organism>
<name>A0A6C0J4U3_9ZZZZ</name>
<dbReference type="PANTHER" id="PTHR43715:SF1">
    <property type="entry name" value="GDP-MANNOSE 4,6 DEHYDRATASE"/>
    <property type="match status" value="1"/>
</dbReference>
<dbReference type="SUPFAM" id="SSF51735">
    <property type="entry name" value="NAD(P)-binding Rossmann-fold domains"/>
    <property type="match status" value="1"/>
</dbReference>
<dbReference type="FunFam" id="3.40.50.720:FF:000924">
    <property type="entry name" value="GDP-mannose 4,6 dehydratase"/>
    <property type="match status" value="1"/>
</dbReference>
<evidence type="ECO:0000256" key="3">
    <source>
        <dbReference type="ARBA" id="ARBA00011989"/>
    </source>
</evidence>
<dbReference type="CDD" id="cd05260">
    <property type="entry name" value="GDP_MD_SDR_e"/>
    <property type="match status" value="1"/>
</dbReference>
<dbReference type="Gene3D" id="3.90.25.10">
    <property type="entry name" value="UDP-galactose 4-epimerase, domain 1"/>
    <property type="match status" value="1"/>
</dbReference>
<dbReference type="NCBIfam" id="TIGR01472">
    <property type="entry name" value="gmd"/>
    <property type="match status" value="1"/>
</dbReference>
<dbReference type="InterPro" id="IPR006368">
    <property type="entry name" value="GDP_Man_deHydtase"/>
</dbReference>
<sequence length="342" mass="39185">MSKKYALITGVTGQDGSYLGEFLLKKNYTVYGIIRRSSTFNTSNIEHYRNKLKLMYGDLTDLTSLCNVLHKIKKVIGSNRLEIYHLAAQSHVGISFEIPIYTAHCDAVGTLHLLEAIKMTDMLEQSRLYNAATSELFGEVLQTPQNEMTPFNPVSPYAIAKQYGFYMIKNYREAYNMFACSGILFNHESERRGFNFVTRKITLGIGKIMKNEIQYIELGNIDALRDWGHAKDYIKAMFLMLQKDTPVDYVIGSGKQHSVRDFVECAFKVINKEIEWTGKGVDEIGRFKDTGQIVIKINPIYYRPCEVNTLLSDPQKGMVELKWKPEISFIQMVESMVKNDIK</sequence>
<dbReference type="InterPro" id="IPR016040">
    <property type="entry name" value="NAD(P)-bd_dom"/>
</dbReference>
<dbReference type="GO" id="GO:0042351">
    <property type="term" value="P:'de novo' GDP-L-fucose biosynthetic process"/>
    <property type="evidence" value="ECO:0007669"/>
    <property type="project" value="TreeGrafter"/>
</dbReference>
<dbReference type="GO" id="GO:0008446">
    <property type="term" value="F:GDP-mannose 4,6-dehydratase activity"/>
    <property type="evidence" value="ECO:0007669"/>
    <property type="project" value="UniProtKB-EC"/>
</dbReference>
<evidence type="ECO:0000256" key="2">
    <source>
        <dbReference type="ARBA" id="ARBA00009263"/>
    </source>
</evidence>
<reference evidence="6" key="1">
    <citation type="journal article" date="2020" name="Nature">
        <title>Giant virus diversity and host interactions through global metagenomics.</title>
        <authorList>
            <person name="Schulz F."/>
            <person name="Roux S."/>
            <person name="Paez-Espino D."/>
            <person name="Jungbluth S."/>
            <person name="Walsh D.A."/>
            <person name="Denef V.J."/>
            <person name="McMahon K.D."/>
            <person name="Konstantinidis K.T."/>
            <person name="Eloe-Fadrosh E.A."/>
            <person name="Kyrpides N.C."/>
            <person name="Woyke T."/>
        </authorList>
    </citation>
    <scope>NUCLEOTIDE SEQUENCE</scope>
    <source>
        <strain evidence="6">GVMAG-M-3300025860-20</strain>
    </source>
</reference>
<evidence type="ECO:0000256" key="1">
    <source>
        <dbReference type="ARBA" id="ARBA00001937"/>
    </source>
</evidence>
<evidence type="ECO:0000256" key="4">
    <source>
        <dbReference type="ARBA" id="ARBA00023239"/>
    </source>
</evidence>
<dbReference type="PANTHER" id="PTHR43715">
    <property type="entry name" value="GDP-MANNOSE 4,6-DEHYDRATASE"/>
    <property type="match status" value="1"/>
</dbReference>
<dbReference type="AlphaFoldDB" id="A0A6C0J4U3"/>
<dbReference type="EC" id="4.2.1.47" evidence="3"/>
<dbReference type="EMBL" id="MN740328">
    <property type="protein sequence ID" value="QHU00689.1"/>
    <property type="molecule type" value="Genomic_DNA"/>
</dbReference>
<feature type="domain" description="NAD(P)-binding" evidence="5">
    <location>
        <begin position="7"/>
        <end position="336"/>
    </location>
</feature>
<keyword evidence="4" id="KW-0456">Lyase</keyword>
<proteinExistence type="inferred from homology"/>
<protein>
    <recommendedName>
        <fullName evidence="3">GDP-mannose 4,6-dehydratase</fullName>
        <ecNumber evidence="3">4.2.1.47</ecNumber>
    </recommendedName>
</protein>
<dbReference type="Gene3D" id="3.40.50.720">
    <property type="entry name" value="NAD(P)-binding Rossmann-like Domain"/>
    <property type="match status" value="1"/>
</dbReference>
<evidence type="ECO:0000313" key="6">
    <source>
        <dbReference type="EMBL" id="QHU00689.1"/>
    </source>
</evidence>
<dbReference type="InterPro" id="IPR036291">
    <property type="entry name" value="NAD(P)-bd_dom_sf"/>
</dbReference>
<comment type="cofactor">
    <cofactor evidence="1">
        <name>NADP(+)</name>
        <dbReference type="ChEBI" id="CHEBI:58349"/>
    </cofactor>
</comment>
<comment type="similarity">
    <text evidence="2">Belongs to the NAD(P)-dependent epimerase/dehydratase family. GDP-mannose 4,6-dehydratase subfamily.</text>
</comment>
<evidence type="ECO:0000259" key="5">
    <source>
        <dbReference type="Pfam" id="PF16363"/>
    </source>
</evidence>